<keyword evidence="3" id="KW-0698">rRNA processing</keyword>
<evidence type="ECO:0000313" key="11">
    <source>
        <dbReference type="Proteomes" id="UP001140074"/>
    </source>
</evidence>
<feature type="region of interest" description="Disordered" evidence="8">
    <location>
        <begin position="180"/>
        <end position="309"/>
    </location>
</feature>
<keyword evidence="4" id="KW-0539">Nucleus</keyword>
<evidence type="ECO:0000313" key="10">
    <source>
        <dbReference type="EMBL" id="KAJ2861161.1"/>
    </source>
</evidence>
<dbReference type="Gene3D" id="3.40.50.1010">
    <property type="entry name" value="5'-nuclease"/>
    <property type="match status" value="1"/>
</dbReference>
<organism evidence="10 11">
    <name type="scientific">Coemansia aciculifera</name>
    <dbReference type="NCBI Taxonomy" id="417176"/>
    <lineage>
        <taxon>Eukaryota</taxon>
        <taxon>Fungi</taxon>
        <taxon>Fungi incertae sedis</taxon>
        <taxon>Zoopagomycota</taxon>
        <taxon>Kickxellomycotina</taxon>
        <taxon>Kickxellomycetes</taxon>
        <taxon>Kickxellales</taxon>
        <taxon>Kickxellaceae</taxon>
        <taxon>Coemansia</taxon>
    </lineage>
</organism>
<dbReference type="Pfam" id="PF24779">
    <property type="entry name" value="UTP23_sensor"/>
    <property type="match status" value="1"/>
</dbReference>
<keyword evidence="11" id="KW-1185">Reference proteome</keyword>
<evidence type="ECO:0000256" key="3">
    <source>
        <dbReference type="ARBA" id="ARBA00022552"/>
    </source>
</evidence>
<dbReference type="GO" id="GO:0032040">
    <property type="term" value="C:small-subunit processome"/>
    <property type="evidence" value="ECO:0007669"/>
    <property type="project" value="InterPro"/>
</dbReference>
<reference evidence="10" key="1">
    <citation type="submission" date="2022-07" db="EMBL/GenBank/DDBJ databases">
        <title>Phylogenomic reconstructions and comparative analyses of Kickxellomycotina fungi.</title>
        <authorList>
            <person name="Reynolds N.K."/>
            <person name="Stajich J.E."/>
            <person name="Barry K."/>
            <person name="Grigoriev I.V."/>
            <person name="Crous P."/>
            <person name="Smith M.E."/>
        </authorList>
    </citation>
    <scope>NUCLEOTIDE SEQUENCE</scope>
    <source>
        <strain evidence="10">RSA 476</strain>
    </source>
</reference>
<sequence>MRAKRAKSYRKAMQFYQQAFGFREPYQILVSPDFILAGVSKQVPVKARLEEAVQGQAKFLVTHCGISELLKSSSDFRTQAITASKEFEKRRCPHQEPIAGLDCIREIMGDENKNNYCVAVQDDELRAKLRTVPGVPILHVKQSVVVLERKSQVAKDASKKMEQDKLGLSELERSMLRAVKKQANEGKSEKRKKKKKTAGPKGPNPLSIKKATKKPQPAKTTKSLTSKSGQEEKRVGSIPVTTPAATTTGTKRPRTEGDSSVPAKKTATVSGTPAASEDGVKHKRKRNRSAKNRGTANDSAAAVSQVPSS</sequence>
<evidence type="ECO:0000256" key="1">
    <source>
        <dbReference type="ARBA" id="ARBA00004604"/>
    </source>
</evidence>
<dbReference type="InterPro" id="IPR057776">
    <property type="entry name" value="UTP23_sensor"/>
</dbReference>
<proteinExistence type="inferred from homology"/>
<dbReference type="Proteomes" id="UP001140074">
    <property type="component" value="Unassembled WGS sequence"/>
</dbReference>
<accession>A0A9W8M2Z8</accession>
<protein>
    <recommendedName>
        <fullName evidence="7">U three protein 23</fullName>
    </recommendedName>
</protein>
<comment type="similarity">
    <text evidence="6">Belongs to the UTP23/FCF1 family. UTP23 subfamily.</text>
</comment>
<dbReference type="FunFam" id="3.40.50.1010:FF:000006">
    <property type="entry name" value="rRNA-processing protein UTP23 homolog"/>
    <property type="match status" value="1"/>
</dbReference>
<evidence type="ECO:0000256" key="5">
    <source>
        <dbReference type="ARBA" id="ARBA00037300"/>
    </source>
</evidence>
<name>A0A9W8M2Z8_9FUNG</name>
<dbReference type="InterPro" id="IPR006984">
    <property type="entry name" value="Fcf1/UTP23"/>
</dbReference>
<comment type="caution">
    <text evidence="10">The sequence shown here is derived from an EMBL/GenBank/DDBJ whole genome shotgun (WGS) entry which is preliminary data.</text>
</comment>
<dbReference type="PANTHER" id="PTHR12416">
    <property type="entry name" value="RRNA-PROCESSING PROTEIN UTP23 HOMOLOG"/>
    <property type="match status" value="1"/>
</dbReference>
<feature type="compositionally biased region" description="Basic residues" evidence="8">
    <location>
        <begin position="189"/>
        <end position="198"/>
    </location>
</feature>
<keyword evidence="2" id="KW-0690">Ribosome biogenesis</keyword>
<evidence type="ECO:0000259" key="9">
    <source>
        <dbReference type="Pfam" id="PF24779"/>
    </source>
</evidence>
<evidence type="ECO:0000256" key="2">
    <source>
        <dbReference type="ARBA" id="ARBA00022517"/>
    </source>
</evidence>
<evidence type="ECO:0000256" key="7">
    <source>
        <dbReference type="ARBA" id="ARBA00076388"/>
    </source>
</evidence>
<evidence type="ECO:0000256" key="8">
    <source>
        <dbReference type="SAM" id="MobiDB-lite"/>
    </source>
</evidence>
<dbReference type="Pfam" id="PF04900">
    <property type="entry name" value="Fcf1"/>
    <property type="match status" value="1"/>
</dbReference>
<dbReference type="GO" id="GO:0006364">
    <property type="term" value="P:rRNA processing"/>
    <property type="evidence" value="ECO:0007669"/>
    <property type="project" value="UniProtKB-KW"/>
</dbReference>
<feature type="compositionally biased region" description="Low complexity" evidence="8">
    <location>
        <begin position="241"/>
        <end position="250"/>
    </location>
</feature>
<feature type="compositionally biased region" description="Basic residues" evidence="8">
    <location>
        <begin position="281"/>
        <end position="291"/>
    </location>
</feature>
<evidence type="ECO:0000256" key="6">
    <source>
        <dbReference type="ARBA" id="ARBA00038503"/>
    </source>
</evidence>
<comment type="subcellular location">
    <subcellularLocation>
        <location evidence="1">Nucleus</location>
        <location evidence="1">Nucleolus</location>
    </subcellularLocation>
</comment>
<dbReference type="EMBL" id="JANBUY010000243">
    <property type="protein sequence ID" value="KAJ2861161.1"/>
    <property type="molecule type" value="Genomic_DNA"/>
</dbReference>
<comment type="function">
    <text evidence="5">Involved in rRNA-processing and ribosome biogenesis.</text>
</comment>
<gene>
    <name evidence="10" type="ORF">GGH94_005081</name>
</gene>
<feature type="domain" description="UTP23 sensor motif region" evidence="9">
    <location>
        <begin position="194"/>
        <end position="211"/>
    </location>
</feature>
<evidence type="ECO:0000256" key="4">
    <source>
        <dbReference type="ARBA" id="ARBA00023242"/>
    </source>
</evidence>
<dbReference type="AlphaFoldDB" id="A0A9W8M2Z8"/>